<dbReference type="Proteomes" id="UP001370100">
    <property type="component" value="Unassembled WGS sequence"/>
</dbReference>
<dbReference type="PANTHER" id="PTHR37489:SF1">
    <property type="entry name" value="DUF3500 DOMAIN-CONTAINING PROTEIN"/>
    <property type="match status" value="1"/>
</dbReference>
<feature type="signal peptide" evidence="1">
    <location>
        <begin position="1"/>
        <end position="29"/>
    </location>
</feature>
<protein>
    <submittedName>
        <fullName evidence="2">DUF3500 domain-containing protein</fullName>
    </submittedName>
</protein>
<reference evidence="2 3" key="1">
    <citation type="submission" date="2024-03" db="EMBL/GenBank/DDBJ databases">
        <title>Actinomycetospora sp. OC33-EN06, a novel actinomycete isolated from wild orchid (Aerides multiflora).</title>
        <authorList>
            <person name="Suriyachadkun C."/>
        </authorList>
    </citation>
    <scope>NUCLEOTIDE SEQUENCE [LARGE SCALE GENOMIC DNA]</scope>
    <source>
        <strain evidence="2 3">OC33-EN06</strain>
    </source>
</reference>
<name>A0ABU8NGJ5_9PSEU</name>
<dbReference type="InterPro" id="IPR021889">
    <property type="entry name" value="DUF3500"/>
</dbReference>
<evidence type="ECO:0000313" key="3">
    <source>
        <dbReference type="Proteomes" id="UP001370100"/>
    </source>
</evidence>
<dbReference type="Pfam" id="PF12006">
    <property type="entry name" value="DUF3500"/>
    <property type="match status" value="1"/>
</dbReference>
<comment type="caution">
    <text evidence="2">The sequence shown here is derived from an EMBL/GenBank/DDBJ whole genome shotgun (WGS) entry which is preliminary data.</text>
</comment>
<proteinExistence type="predicted"/>
<keyword evidence="3" id="KW-1185">Reference proteome</keyword>
<dbReference type="PROSITE" id="PS51257">
    <property type="entry name" value="PROKAR_LIPOPROTEIN"/>
    <property type="match status" value="1"/>
</dbReference>
<evidence type="ECO:0000256" key="1">
    <source>
        <dbReference type="SAM" id="SignalP"/>
    </source>
</evidence>
<evidence type="ECO:0000313" key="2">
    <source>
        <dbReference type="EMBL" id="MEJ2890514.1"/>
    </source>
</evidence>
<accession>A0ABU8NGJ5</accession>
<dbReference type="RefSeq" id="WP_337718713.1">
    <property type="nucleotide sequence ID" value="NZ_JBBEGL010000014.1"/>
</dbReference>
<dbReference type="EMBL" id="JBBEGL010000014">
    <property type="protein sequence ID" value="MEJ2890514.1"/>
    <property type="molecule type" value="Genomic_DNA"/>
</dbReference>
<gene>
    <name evidence="2" type="ORF">WCD41_28930</name>
</gene>
<dbReference type="PANTHER" id="PTHR37489">
    <property type="entry name" value="DUF3500 DOMAIN-CONTAINING PROTEIN"/>
    <property type="match status" value="1"/>
</dbReference>
<keyword evidence="1" id="KW-0732">Signal</keyword>
<feature type="chain" id="PRO_5047299678" evidence="1">
    <location>
        <begin position="30"/>
        <end position="376"/>
    </location>
</feature>
<sequence length="376" mass="38635">MRGQRGRRWVIALALALVAVLAGSACSSARPPGGPGPGAVAGEGIATATSVEACGTPPAASTAPGATAAVLAATERFLGLLDPSQRAAVSGERTPQTLGQWSNLPGDLFDRAGLRVDALDPGRRDAASGVLRAALSPEGYEQVSAITTGDGVLASTTASDQGYGADHYWFRILGTPAPSGPWTVQYGGHHLALNITVDGDAMTFAPTFWGAQPSSYTTAGTRAEPLCGETTRAFVLMGALDAVQQQQAVLDAPVTDLVLGAGRDGRTLAPEGVSAATFTPEQQRLLVDLVGEWTRPLHGAHAAPKLAAAQANLASTTFAWSGATTVGQPVYYRVQGPTFLIEFAHQQGGGFASGGTSHIHAVYREPGSDYVARPAR</sequence>
<organism evidence="2 3">
    <name type="scientific">Actinomycetospora aeridis</name>
    <dbReference type="NCBI Taxonomy" id="3129231"/>
    <lineage>
        <taxon>Bacteria</taxon>
        <taxon>Bacillati</taxon>
        <taxon>Actinomycetota</taxon>
        <taxon>Actinomycetes</taxon>
        <taxon>Pseudonocardiales</taxon>
        <taxon>Pseudonocardiaceae</taxon>
        <taxon>Actinomycetospora</taxon>
    </lineage>
</organism>